<evidence type="ECO:0000256" key="5">
    <source>
        <dbReference type="ARBA" id="ARBA00023065"/>
    </source>
</evidence>
<name>A0ABS9CJI8_9FIRM</name>
<evidence type="ECO:0000313" key="10">
    <source>
        <dbReference type="Proteomes" id="UP001299220"/>
    </source>
</evidence>
<sequence>MSVWELFILAVGLSMDAFAVSVCKGLSVKALKPKHMLIAGLYFGGFQALMPLIGYLLGVQFQSLIQEFDHWIAFVLLVLIGLSMIRESRECPDELNDSFSFKTMLPLAVATSIDALAVGVTFAFLKVSIVPAVSFIGVTTFILSAAGIRIGNIFGAKYKSRAELIGGLVLILMGVKILLEHLGVFDWFLSLFA</sequence>
<dbReference type="PANTHER" id="PTHR35529:SF1">
    <property type="entry name" value="MANGANESE EFFLUX PUMP MNTP-RELATED"/>
    <property type="match status" value="1"/>
</dbReference>
<accession>A0ABS9CJI8</accession>
<gene>
    <name evidence="8" type="primary">mntP</name>
    <name evidence="9" type="ORF">JQM67_01250</name>
</gene>
<dbReference type="Proteomes" id="UP001299220">
    <property type="component" value="Unassembled WGS sequence"/>
</dbReference>
<keyword evidence="1 8" id="KW-0813">Transport</keyword>
<feature type="transmembrane region" description="Helical" evidence="8">
    <location>
        <begin position="105"/>
        <end position="125"/>
    </location>
</feature>
<evidence type="ECO:0000256" key="6">
    <source>
        <dbReference type="ARBA" id="ARBA00023136"/>
    </source>
</evidence>
<proteinExistence type="inferred from homology"/>
<keyword evidence="6 8" id="KW-0472">Membrane</keyword>
<feature type="transmembrane region" description="Helical" evidence="8">
    <location>
        <begin position="131"/>
        <end position="150"/>
    </location>
</feature>
<feature type="transmembrane region" description="Helical" evidence="8">
    <location>
        <begin position="162"/>
        <end position="179"/>
    </location>
</feature>
<dbReference type="HAMAP" id="MF_01521">
    <property type="entry name" value="MntP_pump"/>
    <property type="match status" value="1"/>
</dbReference>
<reference evidence="9 10" key="1">
    <citation type="submission" date="2020-12" db="EMBL/GenBank/DDBJ databases">
        <title>Whole genome sequences of gut porcine anaerobes.</title>
        <authorList>
            <person name="Kubasova T."/>
            <person name="Jahodarova E."/>
            <person name="Rychlik I."/>
        </authorList>
    </citation>
    <scope>NUCLEOTIDE SEQUENCE [LARGE SCALE GENOMIC DNA]</scope>
    <source>
        <strain evidence="9 10">An867</strain>
    </source>
</reference>
<dbReference type="Pfam" id="PF02659">
    <property type="entry name" value="Mntp"/>
    <property type="match status" value="1"/>
</dbReference>
<feature type="transmembrane region" description="Helical" evidence="8">
    <location>
        <begin position="68"/>
        <end position="85"/>
    </location>
</feature>
<evidence type="ECO:0000256" key="2">
    <source>
        <dbReference type="ARBA" id="ARBA00022475"/>
    </source>
</evidence>
<evidence type="ECO:0000256" key="4">
    <source>
        <dbReference type="ARBA" id="ARBA00022989"/>
    </source>
</evidence>
<dbReference type="EMBL" id="JAFBIT010000001">
    <property type="protein sequence ID" value="MCF2651239.1"/>
    <property type="molecule type" value="Genomic_DNA"/>
</dbReference>
<dbReference type="RefSeq" id="WP_235322176.1">
    <property type="nucleotide sequence ID" value="NZ_JAFBIT010000001.1"/>
</dbReference>
<comment type="caution">
    <text evidence="9">The sequence shown here is derived from an EMBL/GenBank/DDBJ whole genome shotgun (WGS) entry which is preliminary data.</text>
</comment>
<dbReference type="PANTHER" id="PTHR35529">
    <property type="entry name" value="MANGANESE EFFLUX PUMP MNTP-RELATED"/>
    <property type="match status" value="1"/>
</dbReference>
<keyword evidence="3 8" id="KW-0812">Transmembrane</keyword>
<comment type="similarity">
    <text evidence="8">Belongs to the MntP (TC 9.B.29) family.</text>
</comment>
<evidence type="ECO:0000256" key="8">
    <source>
        <dbReference type="HAMAP-Rule" id="MF_01521"/>
    </source>
</evidence>
<dbReference type="InterPro" id="IPR003810">
    <property type="entry name" value="Mntp/YtaF"/>
</dbReference>
<organism evidence="9 10">
    <name type="scientific">Anaeromassilibacillus senegalensis</name>
    <dbReference type="NCBI Taxonomy" id="1673717"/>
    <lineage>
        <taxon>Bacteria</taxon>
        <taxon>Bacillati</taxon>
        <taxon>Bacillota</taxon>
        <taxon>Clostridia</taxon>
        <taxon>Eubacteriales</taxon>
        <taxon>Acutalibacteraceae</taxon>
        <taxon>Anaeromassilibacillus</taxon>
    </lineage>
</organism>
<keyword evidence="7 8" id="KW-0464">Manganese</keyword>
<keyword evidence="10" id="KW-1185">Reference proteome</keyword>
<feature type="transmembrane region" description="Helical" evidence="8">
    <location>
        <begin position="6"/>
        <end position="23"/>
    </location>
</feature>
<comment type="subcellular location">
    <subcellularLocation>
        <location evidence="8">Cell membrane</location>
        <topology evidence="8">Multi-pass membrane protein</topology>
    </subcellularLocation>
</comment>
<feature type="transmembrane region" description="Helical" evidence="8">
    <location>
        <begin position="35"/>
        <end position="56"/>
    </location>
</feature>
<keyword evidence="2 8" id="KW-1003">Cell membrane</keyword>
<dbReference type="InterPro" id="IPR022929">
    <property type="entry name" value="Put_MntP"/>
</dbReference>
<keyword evidence="5 8" id="KW-0406">Ion transport</keyword>
<evidence type="ECO:0000313" key="9">
    <source>
        <dbReference type="EMBL" id="MCF2651239.1"/>
    </source>
</evidence>
<keyword evidence="4 8" id="KW-1133">Transmembrane helix</keyword>
<evidence type="ECO:0000256" key="7">
    <source>
        <dbReference type="ARBA" id="ARBA00023211"/>
    </source>
</evidence>
<protein>
    <recommendedName>
        <fullName evidence="8">Putative manganese efflux pump MntP</fullName>
    </recommendedName>
</protein>
<comment type="function">
    <text evidence="8">Probably functions as a manganese efflux pump.</text>
</comment>
<evidence type="ECO:0000256" key="1">
    <source>
        <dbReference type="ARBA" id="ARBA00022448"/>
    </source>
</evidence>
<evidence type="ECO:0000256" key="3">
    <source>
        <dbReference type="ARBA" id="ARBA00022692"/>
    </source>
</evidence>